<dbReference type="InterPro" id="IPR002938">
    <property type="entry name" value="FAD-bd"/>
</dbReference>
<dbReference type="Proteomes" id="UP000297527">
    <property type="component" value="Unassembled WGS sequence"/>
</dbReference>
<dbReference type="EMBL" id="PQXN01000132">
    <property type="protein sequence ID" value="TGO52957.1"/>
    <property type="molecule type" value="Genomic_DNA"/>
</dbReference>
<dbReference type="Gene3D" id="3.50.50.60">
    <property type="entry name" value="FAD/NAD(P)-binding domain"/>
    <property type="match status" value="1"/>
</dbReference>
<name>A0A4Z1I8M9_9HELO</name>
<dbReference type="InterPro" id="IPR036188">
    <property type="entry name" value="FAD/NAD-bd_sf"/>
</dbReference>
<evidence type="ECO:0000256" key="2">
    <source>
        <dbReference type="ARBA" id="ARBA00022827"/>
    </source>
</evidence>
<accession>A0A4Z1I8M9</accession>
<evidence type="ECO:0000313" key="5">
    <source>
        <dbReference type="EMBL" id="TGO52957.1"/>
    </source>
</evidence>
<comment type="caution">
    <text evidence="5">The sequence shown here is derived from an EMBL/GenBank/DDBJ whole genome shotgun (WGS) entry which is preliminary data.</text>
</comment>
<keyword evidence="2" id="KW-0274">FAD</keyword>
<dbReference type="PANTHER" id="PTHR46865:SF2">
    <property type="entry name" value="MONOOXYGENASE"/>
    <property type="match status" value="1"/>
</dbReference>
<keyword evidence="1" id="KW-0285">Flavoprotein</keyword>
<dbReference type="GO" id="GO:0016491">
    <property type="term" value="F:oxidoreductase activity"/>
    <property type="evidence" value="ECO:0007669"/>
    <property type="project" value="UniProtKB-KW"/>
</dbReference>
<evidence type="ECO:0000313" key="6">
    <source>
        <dbReference type="Proteomes" id="UP000297527"/>
    </source>
</evidence>
<organism evidence="5 6">
    <name type="scientific">Botryotinia convoluta</name>
    <dbReference type="NCBI Taxonomy" id="54673"/>
    <lineage>
        <taxon>Eukaryota</taxon>
        <taxon>Fungi</taxon>
        <taxon>Dikarya</taxon>
        <taxon>Ascomycota</taxon>
        <taxon>Pezizomycotina</taxon>
        <taxon>Leotiomycetes</taxon>
        <taxon>Helotiales</taxon>
        <taxon>Sclerotiniaceae</taxon>
        <taxon>Botryotinia</taxon>
    </lineage>
</organism>
<dbReference type="SUPFAM" id="SSF51905">
    <property type="entry name" value="FAD/NAD(P)-binding domain"/>
    <property type="match status" value="1"/>
</dbReference>
<dbReference type="GO" id="GO:0071949">
    <property type="term" value="F:FAD binding"/>
    <property type="evidence" value="ECO:0007669"/>
    <property type="project" value="InterPro"/>
</dbReference>
<dbReference type="OrthoDB" id="655030at2759"/>
<reference evidence="5 6" key="1">
    <citation type="submission" date="2017-12" db="EMBL/GenBank/DDBJ databases">
        <title>Comparative genomics of Botrytis spp.</title>
        <authorList>
            <person name="Valero-Jimenez C.A."/>
            <person name="Tapia P."/>
            <person name="Veloso J."/>
            <person name="Silva-Moreno E."/>
            <person name="Staats M."/>
            <person name="Valdes J.H."/>
            <person name="Van Kan J.A.L."/>
        </authorList>
    </citation>
    <scope>NUCLEOTIDE SEQUENCE [LARGE SCALE GENOMIC DNA]</scope>
    <source>
        <strain evidence="5 6">MUCL11595</strain>
    </source>
</reference>
<protein>
    <recommendedName>
        <fullName evidence="4">FAD-binding domain-containing protein</fullName>
    </recommendedName>
</protein>
<proteinExistence type="predicted"/>
<gene>
    <name evidence="5" type="ORF">BCON_0132g00240</name>
</gene>
<evidence type="ECO:0000256" key="3">
    <source>
        <dbReference type="ARBA" id="ARBA00023002"/>
    </source>
</evidence>
<dbReference type="PANTHER" id="PTHR46865">
    <property type="entry name" value="OXIDOREDUCTASE-RELATED"/>
    <property type="match status" value="1"/>
</dbReference>
<evidence type="ECO:0000256" key="1">
    <source>
        <dbReference type="ARBA" id="ARBA00022630"/>
    </source>
</evidence>
<evidence type="ECO:0000259" key="4">
    <source>
        <dbReference type="Pfam" id="PF01494"/>
    </source>
</evidence>
<feature type="domain" description="FAD-binding" evidence="4">
    <location>
        <begin position="16"/>
        <end position="366"/>
    </location>
</feature>
<dbReference type="AlphaFoldDB" id="A0A4Z1I8M9"/>
<dbReference type="InterPro" id="IPR051704">
    <property type="entry name" value="FAD_aromatic-hydroxylase"/>
</dbReference>
<keyword evidence="6" id="KW-1185">Reference proteome</keyword>
<sequence length="420" mass="46681">MQNITKNMMTMTTPKLKVLISGAGIAGPCLAYWLARTGLNTSVKVIERSPVPRTTGQAIDIHGAAVKIAKKMELEGAIRARTTTEAGTMLLNSSGKAFVTFLIGDTFTSRYEILRADLSDLFLEASKKFDNINYTYGDFVQSLNQTETGVDVIFNGGSKETFDLLVGADGSTSKIRSLILDKEALKDSYNFIGQYIAFFSVPSQPNDSKYWEIFNAPKGLCMMTRPHRNPSTKGVYLCITMPKHGICDPVVEKAMGGGIEAMKRMLHSYFENCGWESKQILEGLDKSDDFYMAKAAQVKVPKWTNGRAVVIGDAAMATFGVGTTLAIDSAYILAGELSKIKSSAEIPEALQRYEKTFRPIYKKMEDLPPGFPQLAMPQTRWGMLIRDSIIWFIGKTKVHKLLPEDRNTDHELPKYDWIKS</sequence>
<dbReference type="PRINTS" id="PR00420">
    <property type="entry name" value="RNGMNOXGNASE"/>
</dbReference>
<keyword evidence="3" id="KW-0560">Oxidoreductase</keyword>
<dbReference type="Pfam" id="PF01494">
    <property type="entry name" value="FAD_binding_3"/>
    <property type="match status" value="1"/>
</dbReference>